<organism evidence="1 2">
    <name type="scientific">Araneus ventricosus</name>
    <name type="common">Orbweaver spider</name>
    <name type="synonym">Epeira ventricosa</name>
    <dbReference type="NCBI Taxonomy" id="182803"/>
    <lineage>
        <taxon>Eukaryota</taxon>
        <taxon>Metazoa</taxon>
        <taxon>Ecdysozoa</taxon>
        <taxon>Arthropoda</taxon>
        <taxon>Chelicerata</taxon>
        <taxon>Arachnida</taxon>
        <taxon>Araneae</taxon>
        <taxon>Araneomorphae</taxon>
        <taxon>Entelegynae</taxon>
        <taxon>Araneoidea</taxon>
        <taxon>Araneidae</taxon>
        <taxon>Araneus</taxon>
    </lineage>
</organism>
<proteinExistence type="predicted"/>
<sequence>MLKFTTLRSLALSLHHHQHHFLGIRVKRSSNAPVIWPQKMNRLWESSQPIPLYEDIPQHPFLTDASQYLCSAHAPHPHPPWVVPTHLTPSSSIPFAEGSLRPASDGSPIRCYSPGTEKVFSPWPWVAAGGCKVV</sequence>
<reference evidence="1 2" key="1">
    <citation type="journal article" date="2019" name="Sci. Rep.">
        <title>Orb-weaving spider Araneus ventricosus genome elucidates the spidroin gene catalogue.</title>
        <authorList>
            <person name="Kono N."/>
            <person name="Nakamura H."/>
            <person name="Ohtoshi R."/>
            <person name="Moran D.A.P."/>
            <person name="Shinohara A."/>
            <person name="Yoshida Y."/>
            <person name="Fujiwara M."/>
            <person name="Mori M."/>
            <person name="Tomita M."/>
            <person name="Arakawa K."/>
        </authorList>
    </citation>
    <scope>NUCLEOTIDE SEQUENCE [LARGE SCALE GENOMIC DNA]</scope>
</reference>
<dbReference type="AlphaFoldDB" id="A0A4Y2PEW6"/>
<dbReference type="Proteomes" id="UP000499080">
    <property type="component" value="Unassembled WGS sequence"/>
</dbReference>
<gene>
    <name evidence="1" type="ORF">AVEN_137094_1</name>
</gene>
<evidence type="ECO:0000313" key="1">
    <source>
        <dbReference type="EMBL" id="GBN49599.1"/>
    </source>
</evidence>
<name>A0A4Y2PEW6_ARAVE</name>
<accession>A0A4Y2PEW6</accession>
<comment type="caution">
    <text evidence="1">The sequence shown here is derived from an EMBL/GenBank/DDBJ whole genome shotgun (WGS) entry which is preliminary data.</text>
</comment>
<evidence type="ECO:0000313" key="2">
    <source>
        <dbReference type="Proteomes" id="UP000499080"/>
    </source>
</evidence>
<dbReference type="EMBL" id="BGPR01011102">
    <property type="protein sequence ID" value="GBN49599.1"/>
    <property type="molecule type" value="Genomic_DNA"/>
</dbReference>
<keyword evidence="2" id="KW-1185">Reference proteome</keyword>
<protein>
    <submittedName>
        <fullName evidence="1">Uncharacterized protein</fullName>
    </submittedName>
</protein>